<evidence type="ECO:0000256" key="2">
    <source>
        <dbReference type="ARBA" id="ARBA00047899"/>
    </source>
</evidence>
<feature type="domain" description="Protein kinase" evidence="4">
    <location>
        <begin position="1"/>
        <end position="172"/>
    </location>
</feature>
<dbReference type="Gene3D" id="1.10.510.10">
    <property type="entry name" value="Transferase(Phosphotransferase) domain 1"/>
    <property type="match status" value="1"/>
</dbReference>
<comment type="catalytic activity">
    <reaction evidence="3">
        <text>L-seryl-[protein] + ATP = O-phospho-L-seryl-[protein] + ADP + H(+)</text>
        <dbReference type="Rhea" id="RHEA:17989"/>
        <dbReference type="Rhea" id="RHEA-COMP:9863"/>
        <dbReference type="Rhea" id="RHEA-COMP:11604"/>
        <dbReference type="ChEBI" id="CHEBI:15378"/>
        <dbReference type="ChEBI" id="CHEBI:29999"/>
        <dbReference type="ChEBI" id="CHEBI:30616"/>
        <dbReference type="ChEBI" id="CHEBI:83421"/>
        <dbReference type="ChEBI" id="CHEBI:456216"/>
        <dbReference type="EC" id="2.7.11.1"/>
    </reaction>
</comment>
<dbReference type="PANTHER" id="PTHR22988:SF71">
    <property type="entry name" value="CITRON RHO-INTERACTING KINASE"/>
    <property type="match status" value="1"/>
</dbReference>
<dbReference type="FunFam" id="1.10.510.10:FF:000751">
    <property type="entry name" value="Non-specific serine/threonine protein kinase"/>
    <property type="match status" value="1"/>
</dbReference>
<name>A0A034VIN9_BACDO</name>
<gene>
    <name evidence="5" type="primary">CTRO</name>
</gene>
<dbReference type="GO" id="GO:0000281">
    <property type="term" value="P:mitotic cytokinesis"/>
    <property type="evidence" value="ECO:0007669"/>
    <property type="project" value="TreeGrafter"/>
</dbReference>
<protein>
    <submittedName>
        <fullName evidence="5">Citron Rho-interacting kinase</fullName>
    </submittedName>
</protein>
<dbReference type="SMART" id="SM00220">
    <property type="entry name" value="S_TKc"/>
    <property type="match status" value="1"/>
</dbReference>
<dbReference type="GO" id="GO:0005524">
    <property type="term" value="F:ATP binding"/>
    <property type="evidence" value="ECO:0007669"/>
    <property type="project" value="InterPro"/>
</dbReference>
<dbReference type="GO" id="GO:0004674">
    <property type="term" value="F:protein serine/threonine kinase activity"/>
    <property type="evidence" value="ECO:0007669"/>
    <property type="project" value="UniProtKB-EC"/>
</dbReference>
<dbReference type="PANTHER" id="PTHR22988">
    <property type="entry name" value="MYOTONIC DYSTROPHY S/T KINASE-RELATED"/>
    <property type="match status" value="1"/>
</dbReference>
<evidence type="ECO:0000256" key="3">
    <source>
        <dbReference type="ARBA" id="ARBA00048679"/>
    </source>
</evidence>
<dbReference type="Gene3D" id="3.30.200.20">
    <property type="entry name" value="Phosphorylase Kinase, domain 1"/>
    <property type="match status" value="1"/>
</dbReference>
<dbReference type="PROSITE" id="PS00108">
    <property type="entry name" value="PROTEIN_KINASE_ST"/>
    <property type="match status" value="1"/>
</dbReference>
<organism evidence="5">
    <name type="scientific">Bactrocera dorsalis</name>
    <name type="common">Oriental fruit fly</name>
    <name type="synonym">Dacus dorsalis</name>
    <dbReference type="NCBI Taxonomy" id="27457"/>
    <lineage>
        <taxon>Eukaryota</taxon>
        <taxon>Metazoa</taxon>
        <taxon>Ecdysozoa</taxon>
        <taxon>Arthropoda</taxon>
        <taxon>Hexapoda</taxon>
        <taxon>Insecta</taxon>
        <taxon>Pterygota</taxon>
        <taxon>Neoptera</taxon>
        <taxon>Endopterygota</taxon>
        <taxon>Diptera</taxon>
        <taxon>Brachycera</taxon>
        <taxon>Muscomorpha</taxon>
        <taxon>Tephritoidea</taxon>
        <taxon>Tephritidae</taxon>
        <taxon>Bactrocera</taxon>
        <taxon>Bactrocera</taxon>
    </lineage>
</organism>
<sequence>MKKIKKSVVTTSQVKEERDIMARRSSEWITNLQYAFQDNDNLYLIMEFLPGGDLLSLMTRQGPFDEELARFYLSELTLAIHSLHEIGYVHRDIKPENILIDRFGHIKLADFGNAAALDRDGHVFSLSPVGTPDYIAPELLQTISTYKLTKSMHDVSIIPLTLLTISECDLSF</sequence>
<proteinExistence type="predicted"/>
<reference evidence="5" key="1">
    <citation type="journal article" date="2014" name="BMC Genomics">
        <title>Characterizing the developmental transcriptome of the oriental fruit fly, Bactrocera dorsalis (Diptera: Tephritidae) through comparative genomic analysis with Drosophila melanogaster utilizing modENCODE datasets.</title>
        <authorList>
            <person name="Geib S.M."/>
            <person name="Calla B."/>
            <person name="Hall B."/>
            <person name="Hou S."/>
            <person name="Manoukis N.C."/>
        </authorList>
    </citation>
    <scope>NUCLEOTIDE SEQUENCE</scope>
    <source>
        <strain evidence="5">Punador</strain>
    </source>
</reference>
<dbReference type="InterPro" id="IPR011009">
    <property type="entry name" value="Kinase-like_dom_sf"/>
</dbReference>
<dbReference type="InterPro" id="IPR000719">
    <property type="entry name" value="Prot_kinase_dom"/>
</dbReference>
<dbReference type="InterPro" id="IPR008271">
    <property type="entry name" value="Ser/Thr_kinase_AS"/>
</dbReference>
<comment type="catalytic activity">
    <reaction evidence="2">
        <text>L-threonyl-[protein] + ATP = O-phospho-L-threonyl-[protein] + ADP + H(+)</text>
        <dbReference type="Rhea" id="RHEA:46608"/>
        <dbReference type="Rhea" id="RHEA-COMP:11060"/>
        <dbReference type="Rhea" id="RHEA-COMP:11605"/>
        <dbReference type="ChEBI" id="CHEBI:15378"/>
        <dbReference type="ChEBI" id="CHEBI:30013"/>
        <dbReference type="ChEBI" id="CHEBI:30616"/>
        <dbReference type="ChEBI" id="CHEBI:61977"/>
        <dbReference type="ChEBI" id="CHEBI:456216"/>
        <dbReference type="EC" id="2.7.11.1"/>
    </reaction>
</comment>
<keyword evidence="5" id="KW-0808">Transferase</keyword>
<dbReference type="SUPFAM" id="SSF56112">
    <property type="entry name" value="Protein kinase-like (PK-like)"/>
    <property type="match status" value="1"/>
</dbReference>
<dbReference type="OrthoDB" id="5919042at2759"/>
<dbReference type="InterPro" id="IPR050839">
    <property type="entry name" value="Rho-assoc_Ser/Thr_Kinase"/>
</dbReference>
<dbReference type="Pfam" id="PF00069">
    <property type="entry name" value="Pkinase"/>
    <property type="match status" value="1"/>
</dbReference>
<keyword evidence="1" id="KW-0597">Phosphoprotein</keyword>
<dbReference type="EMBL" id="GAKP01017307">
    <property type="protein sequence ID" value="JAC41645.1"/>
    <property type="molecule type" value="Transcribed_RNA"/>
</dbReference>
<dbReference type="GO" id="GO:0015629">
    <property type="term" value="C:actin cytoskeleton"/>
    <property type="evidence" value="ECO:0007669"/>
    <property type="project" value="TreeGrafter"/>
</dbReference>
<accession>A0A034VIN9</accession>
<dbReference type="GO" id="GO:0005737">
    <property type="term" value="C:cytoplasm"/>
    <property type="evidence" value="ECO:0007669"/>
    <property type="project" value="TreeGrafter"/>
</dbReference>
<dbReference type="PROSITE" id="PS50011">
    <property type="entry name" value="PROTEIN_KINASE_DOM"/>
    <property type="match status" value="1"/>
</dbReference>
<evidence type="ECO:0000256" key="1">
    <source>
        <dbReference type="ARBA" id="ARBA00022553"/>
    </source>
</evidence>
<keyword evidence="5" id="KW-0418">Kinase</keyword>
<evidence type="ECO:0000313" key="5">
    <source>
        <dbReference type="EMBL" id="JAC41645.1"/>
    </source>
</evidence>
<evidence type="ECO:0000259" key="4">
    <source>
        <dbReference type="PROSITE" id="PS50011"/>
    </source>
</evidence>
<dbReference type="GO" id="GO:0031032">
    <property type="term" value="P:actomyosin structure organization"/>
    <property type="evidence" value="ECO:0007669"/>
    <property type="project" value="TreeGrafter"/>
</dbReference>
<dbReference type="AlphaFoldDB" id="A0A034VIN9"/>